<evidence type="ECO:0000256" key="1">
    <source>
        <dbReference type="SAM" id="MobiDB-lite"/>
    </source>
</evidence>
<reference evidence="3" key="1">
    <citation type="submission" date="2020-10" db="EMBL/GenBank/DDBJ databases">
        <authorList>
            <person name="Kikuchi T."/>
        </authorList>
    </citation>
    <scope>NUCLEOTIDE SEQUENCE</scope>
    <source>
        <strain evidence="3">NKZ352</strain>
    </source>
</reference>
<dbReference type="PANTHER" id="PTHR21593">
    <property type="entry name" value="PRION-LIKE- Q/N-RICH -DOMAIN-BEARING PROTEIN PROTEIN"/>
    <property type="match status" value="1"/>
</dbReference>
<dbReference type="AlphaFoldDB" id="A0A8S1H7G9"/>
<dbReference type="InterPro" id="IPR052823">
    <property type="entry name" value="SXP/RAL-2_related"/>
</dbReference>
<sequence>MLVLRDDDYSERHKVSEKHKLGKLGAEEAELNRRRPTTCHDVGRTDHESGAKFQHQPPEMNSAVVVFLGLAVLVAAQQGGDGAPPFLRRATPAQITSFQQLIQSNGQLTDAQLDAKVNDWVKQQGGNVQADWNDFQQHVKSNQASAEAAHAAAVARFSPAAKKADADLSKISQDPSLGVQAKGQKIQAYLASLPPNVRQELEGSQ</sequence>
<dbReference type="Proteomes" id="UP000835052">
    <property type="component" value="Unassembled WGS sequence"/>
</dbReference>
<organism evidence="3 4">
    <name type="scientific">Caenorhabditis auriculariae</name>
    <dbReference type="NCBI Taxonomy" id="2777116"/>
    <lineage>
        <taxon>Eukaryota</taxon>
        <taxon>Metazoa</taxon>
        <taxon>Ecdysozoa</taxon>
        <taxon>Nematoda</taxon>
        <taxon>Chromadorea</taxon>
        <taxon>Rhabditida</taxon>
        <taxon>Rhabditina</taxon>
        <taxon>Rhabditomorpha</taxon>
        <taxon>Rhabditoidea</taxon>
        <taxon>Rhabditidae</taxon>
        <taxon>Peloderinae</taxon>
        <taxon>Caenorhabditis</taxon>
    </lineage>
</organism>
<dbReference type="OrthoDB" id="5813646at2759"/>
<feature type="region of interest" description="Disordered" evidence="1">
    <location>
        <begin position="1"/>
        <end position="26"/>
    </location>
</feature>
<proteinExistence type="predicted"/>
<protein>
    <recommendedName>
        <fullName evidence="2">SXP/RAL-2 family protein Ani s 5-like cation-binding domain-containing protein</fullName>
    </recommendedName>
</protein>
<name>A0A8S1H7G9_9PELO</name>
<dbReference type="InterPro" id="IPR003677">
    <property type="entry name" value="ANIS5_cation-bd"/>
</dbReference>
<feature type="domain" description="SXP/RAL-2 family protein Ani s 5-like cation-binding" evidence="2">
    <location>
        <begin position="96"/>
        <end position="198"/>
    </location>
</feature>
<evidence type="ECO:0000313" key="4">
    <source>
        <dbReference type="Proteomes" id="UP000835052"/>
    </source>
</evidence>
<dbReference type="Pfam" id="PF02520">
    <property type="entry name" value="ANIS5_cation-bd"/>
    <property type="match status" value="1"/>
</dbReference>
<feature type="compositionally biased region" description="Basic and acidic residues" evidence="1">
    <location>
        <begin position="1"/>
        <end position="14"/>
    </location>
</feature>
<dbReference type="EMBL" id="CAJGYM010000023">
    <property type="protein sequence ID" value="CAD6191759.1"/>
    <property type="molecule type" value="Genomic_DNA"/>
</dbReference>
<comment type="caution">
    <text evidence="3">The sequence shown here is derived from an EMBL/GenBank/DDBJ whole genome shotgun (WGS) entry which is preliminary data.</text>
</comment>
<evidence type="ECO:0000313" key="3">
    <source>
        <dbReference type="EMBL" id="CAD6191759.1"/>
    </source>
</evidence>
<dbReference type="PANTHER" id="PTHR21593:SF36">
    <property type="entry name" value="DUF148 DOMAIN-CONTAINING PROTEIN-RELATED"/>
    <property type="match status" value="1"/>
</dbReference>
<gene>
    <name evidence="3" type="ORF">CAUJ_LOCUS7678</name>
</gene>
<accession>A0A8S1H7G9</accession>
<evidence type="ECO:0000259" key="2">
    <source>
        <dbReference type="Pfam" id="PF02520"/>
    </source>
</evidence>
<keyword evidence="4" id="KW-1185">Reference proteome</keyword>